<evidence type="ECO:0000313" key="1">
    <source>
        <dbReference type="EMBL" id="GAI72244.1"/>
    </source>
</evidence>
<reference evidence="1" key="1">
    <citation type="journal article" date="2014" name="Front. Microbiol.">
        <title>High frequency of phylogenetically diverse reductive dehalogenase-homologous genes in deep subseafloor sedimentary metagenomes.</title>
        <authorList>
            <person name="Kawai M."/>
            <person name="Futagami T."/>
            <person name="Toyoda A."/>
            <person name="Takaki Y."/>
            <person name="Nishi S."/>
            <person name="Hori S."/>
            <person name="Arai W."/>
            <person name="Tsubouchi T."/>
            <person name="Morono Y."/>
            <person name="Uchiyama I."/>
            <person name="Ito T."/>
            <person name="Fujiyama A."/>
            <person name="Inagaki F."/>
            <person name="Takami H."/>
        </authorList>
    </citation>
    <scope>NUCLEOTIDE SEQUENCE</scope>
    <source>
        <strain evidence="1">Expedition CK06-06</strain>
    </source>
</reference>
<proteinExistence type="predicted"/>
<comment type="caution">
    <text evidence="1">The sequence shown here is derived from an EMBL/GenBank/DDBJ whole genome shotgun (WGS) entry which is preliminary data.</text>
</comment>
<dbReference type="EMBL" id="BARW01001120">
    <property type="protein sequence ID" value="GAI72244.1"/>
    <property type="molecule type" value="Genomic_DNA"/>
</dbReference>
<organism evidence="1">
    <name type="scientific">marine sediment metagenome</name>
    <dbReference type="NCBI Taxonomy" id="412755"/>
    <lineage>
        <taxon>unclassified sequences</taxon>
        <taxon>metagenomes</taxon>
        <taxon>ecological metagenomes</taxon>
    </lineage>
</organism>
<dbReference type="Pfam" id="PF13620">
    <property type="entry name" value="CarboxypepD_reg"/>
    <property type="match status" value="1"/>
</dbReference>
<dbReference type="InterPro" id="IPR008969">
    <property type="entry name" value="CarboxyPept-like_regulatory"/>
</dbReference>
<sequence length="298" mass="31907">MKFKMMIVLCAFLLVYSSVALSQSKETGAIIGTINDEEGAPLPGVSVTISSPNIMGDRTTITDVNGRFRFPALRPGVYSVKAELPGFNTIVRKEIRLHTGTRLTTDITMGIATLEEEITVIAESPTVDVKTSETASVTLSDDLLRAMPTSQFVTGIVNLAPGVSGDVAYGASDGTGISYQVDGVDVGDPEMGSAWVFLDYNIIEEAKIMGIGLNAEYGAFTGVIFNTITKSGGNEFSGHAEIIVQSTSRKFLGINNFWTTDNNQAYIDDNPGLTSPIQGLWDSSFHLGGPFIKGEFRP</sequence>
<feature type="non-terminal residue" evidence="1">
    <location>
        <position position="298"/>
    </location>
</feature>
<gene>
    <name evidence="1" type="ORF">S12H4_03828</name>
</gene>
<dbReference type="AlphaFoldDB" id="X1SWP4"/>
<protein>
    <recommendedName>
        <fullName evidence="2">TonB-dependent receptor plug domain-containing protein</fullName>
    </recommendedName>
</protein>
<dbReference type="SUPFAM" id="SSF49464">
    <property type="entry name" value="Carboxypeptidase regulatory domain-like"/>
    <property type="match status" value="1"/>
</dbReference>
<evidence type="ECO:0008006" key="2">
    <source>
        <dbReference type="Google" id="ProtNLM"/>
    </source>
</evidence>
<dbReference type="Gene3D" id="2.60.40.1120">
    <property type="entry name" value="Carboxypeptidase-like, regulatory domain"/>
    <property type="match status" value="1"/>
</dbReference>
<dbReference type="SUPFAM" id="SSF56935">
    <property type="entry name" value="Porins"/>
    <property type="match status" value="1"/>
</dbReference>
<name>X1SWP4_9ZZZZ</name>
<accession>X1SWP4</accession>